<accession>A0A1Q8CPW7</accession>
<dbReference type="Pfam" id="PF20990">
    <property type="entry name" value="DUF2207_C"/>
    <property type="match status" value="1"/>
</dbReference>
<feature type="domain" description="DUF2207" evidence="3">
    <location>
        <begin position="60"/>
        <end position="219"/>
    </location>
</feature>
<dbReference type="EMBL" id="MSIE01000029">
    <property type="protein sequence ID" value="OLF16402.1"/>
    <property type="molecule type" value="Genomic_DNA"/>
</dbReference>
<dbReference type="STRING" id="1912961.BU204_16220"/>
<keyword evidence="6" id="KW-1185">Reference proteome</keyword>
<comment type="caution">
    <text evidence="5">The sequence shown here is derived from an EMBL/GenBank/DDBJ whole genome shotgun (WGS) entry which is preliminary data.</text>
</comment>
<gene>
    <name evidence="5" type="ORF">BU204_16220</name>
</gene>
<feature type="transmembrane region" description="Helical" evidence="2">
    <location>
        <begin position="411"/>
        <end position="431"/>
    </location>
</feature>
<evidence type="ECO:0000259" key="3">
    <source>
        <dbReference type="Pfam" id="PF09972"/>
    </source>
</evidence>
<dbReference type="InterPro" id="IPR048389">
    <property type="entry name" value="YciQ-like_C"/>
</dbReference>
<feature type="domain" description="Predicted membrane protein YciQ-like C-terminal" evidence="4">
    <location>
        <begin position="297"/>
        <end position="513"/>
    </location>
</feature>
<feature type="compositionally biased region" description="Pro residues" evidence="1">
    <location>
        <begin position="43"/>
        <end position="55"/>
    </location>
</feature>
<evidence type="ECO:0000313" key="6">
    <source>
        <dbReference type="Proteomes" id="UP000185596"/>
    </source>
</evidence>
<keyword evidence="2" id="KW-0812">Transmembrane</keyword>
<name>A0A1Q8CPW7_9PSEU</name>
<reference evidence="5 6" key="1">
    <citation type="submission" date="2016-12" db="EMBL/GenBank/DDBJ databases">
        <title>The draft genome sequence of Actinophytocola sp. 11-183.</title>
        <authorList>
            <person name="Wang W."/>
            <person name="Yuan L."/>
        </authorList>
    </citation>
    <scope>NUCLEOTIDE SEQUENCE [LARGE SCALE GENOMIC DNA]</scope>
    <source>
        <strain evidence="5 6">11-183</strain>
    </source>
</reference>
<dbReference type="Pfam" id="PF09972">
    <property type="entry name" value="DUF2207"/>
    <property type="match status" value="1"/>
</dbReference>
<keyword evidence="2" id="KW-0472">Membrane</keyword>
<protein>
    <recommendedName>
        <fullName evidence="7">DUF2207 domain-containing protein</fullName>
    </recommendedName>
</protein>
<evidence type="ECO:0000256" key="1">
    <source>
        <dbReference type="SAM" id="MobiDB-lite"/>
    </source>
</evidence>
<evidence type="ECO:0000259" key="4">
    <source>
        <dbReference type="Pfam" id="PF20990"/>
    </source>
</evidence>
<feature type="transmembrane region" description="Helical" evidence="2">
    <location>
        <begin position="246"/>
        <end position="268"/>
    </location>
</feature>
<evidence type="ECO:0008006" key="7">
    <source>
        <dbReference type="Google" id="ProtNLM"/>
    </source>
</evidence>
<feature type="region of interest" description="Disordered" evidence="1">
    <location>
        <begin position="19"/>
        <end position="58"/>
    </location>
</feature>
<dbReference type="AlphaFoldDB" id="A0A1Q8CPW7"/>
<evidence type="ECO:0000313" key="5">
    <source>
        <dbReference type="EMBL" id="OLF16402.1"/>
    </source>
</evidence>
<evidence type="ECO:0000256" key="2">
    <source>
        <dbReference type="SAM" id="Phobius"/>
    </source>
</evidence>
<proteinExistence type="predicted"/>
<keyword evidence="2" id="KW-1133">Transmembrane helix</keyword>
<sequence length="548" mass="58341">MLANWGAAAAVTAVLGLTQPLAPTPSPDAPILELPARLDPTRPTDPPTGPRPSPLHPRSLHVAVRLGQDGRLAVTEQVFVQANGSMTRHAPLRLPAGVDRVYTVDDVTVHGNGDTEVTADEFVLRAGEGVTTIRYLVDGAVVEAGDHQEVRWQLTGGWDTSVSLLRASFVAPELPTDVVCLAGRRGSDTPCESALTDRGRVLRIHESDLPAGERVDLEVRLPAGTVGTTGRFDPVIQPSAFAVTPISGVGLGLLALVLVGGFALLWLARLRDSRALATDVGPVRPLVDEGGRVVFASPDGVLPGQVGTVVDEQVDAADVTATVLDLAVRNYLSVRRQHDDWVLLRRNAPDAALSRYERAVDAALLGDAEQVSLADLRGCGLDLTQVREDLYAGVVRHDWFTRRPDHERTGWMVLGFLLAVAGVVATVVLTLTVGHALLGLGLVAAGLGVAAGARFMPARTRRGSVLVRQLRGVLGYLRGDGPARVPAADREMVLSRSLPYAVVLGETEGWLARFAGLTDLYWYEGDLAELPAFLRELDALVAAAGRLR</sequence>
<feature type="transmembrane region" description="Helical" evidence="2">
    <location>
        <begin position="437"/>
        <end position="456"/>
    </location>
</feature>
<dbReference type="InterPro" id="IPR018702">
    <property type="entry name" value="DUF2207"/>
</dbReference>
<dbReference type="RefSeq" id="WP_075126524.1">
    <property type="nucleotide sequence ID" value="NZ_MSIE01000029.1"/>
</dbReference>
<dbReference type="OrthoDB" id="143710at2"/>
<dbReference type="Proteomes" id="UP000185596">
    <property type="component" value="Unassembled WGS sequence"/>
</dbReference>
<organism evidence="5 6">
    <name type="scientific">Actinophytocola xanthii</name>
    <dbReference type="NCBI Taxonomy" id="1912961"/>
    <lineage>
        <taxon>Bacteria</taxon>
        <taxon>Bacillati</taxon>
        <taxon>Actinomycetota</taxon>
        <taxon>Actinomycetes</taxon>
        <taxon>Pseudonocardiales</taxon>
        <taxon>Pseudonocardiaceae</taxon>
    </lineage>
</organism>